<protein>
    <recommendedName>
        <fullName evidence="3">Aminotransferase class I/classII large domain-containing protein</fullName>
    </recommendedName>
</protein>
<feature type="domain" description="Aminotransferase class I/classII large" evidence="3">
    <location>
        <begin position="24"/>
        <end position="168"/>
    </location>
</feature>
<dbReference type="Gene3D" id="3.40.640.10">
    <property type="entry name" value="Type I PLP-dependent aspartate aminotransferase-like (Major domain)"/>
    <property type="match status" value="1"/>
</dbReference>
<reference evidence="6" key="1">
    <citation type="submission" date="2012-12" db="EMBL/GenBank/DDBJ databases">
        <authorList>
            <person name="Hellsten U."/>
            <person name="Grimwood J."/>
            <person name="Chapman J.A."/>
            <person name="Shapiro H."/>
            <person name="Aerts A."/>
            <person name="Otillar R.P."/>
            <person name="Terry A.Y."/>
            <person name="Boore J.L."/>
            <person name="Simakov O."/>
            <person name="Marletaz F."/>
            <person name="Cho S.-J."/>
            <person name="Edsinger-Gonzales E."/>
            <person name="Havlak P."/>
            <person name="Kuo D.-H."/>
            <person name="Larsson T."/>
            <person name="Lv J."/>
            <person name="Arendt D."/>
            <person name="Savage R."/>
            <person name="Osoegawa K."/>
            <person name="de Jong P."/>
            <person name="Lindberg D.R."/>
            <person name="Seaver E.C."/>
            <person name="Weisblat D.A."/>
            <person name="Putnam N.H."/>
            <person name="Grigoriev I.V."/>
            <person name="Rokhsar D.S."/>
        </authorList>
    </citation>
    <scope>NUCLEOTIDE SEQUENCE</scope>
    <source>
        <strain evidence="6">I ESC-2004</strain>
    </source>
</reference>
<sequence>MYRLTNNDGSEALQSACEMYERAASLFGMSKTFGLPGLRIGWVCSRDEELVNMMLSFKDYITICCPGPSEILAIMGLRSEQQITERVMDIVKCNLDILDAFFADYHDIFVWSRPRAGTTAFVKIQGWLWDFCERRASNLSELVAAEDGVLILPGKAFDFEDQFFRVGFGRRNLPEVVDHFRNFLNRHKPNMLGESNVLLPSILH</sequence>
<evidence type="ECO:0000256" key="1">
    <source>
        <dbReference type="ARBA" id="ARBA00007441"/>
    </source>
</evidence>
<dbReference type="AlphaFoldDB" id="R7V6V5"/>
<dbReference type="OrthoDB" id="6279614at2759"/>
<dbReference type="PROSITE" id="PS00105">
    <property type="entry name" value="AA_TRANSFER_CLASS_1"/>
    <property type="match status" value="1"/>
</dbReference>
<keyword evidence="2" id="KW-0663">Pyridoxal phosphate</keyword>
<evidence type="ECO:0000313" key="4">
    <source>
        <dbReference type="EMBL" id="ELU14294.1"/>
    </source>
</evidence>
<keyword evidence="6" id="KW-1185">Reference proteome</keyword>
<proteinExistence type="inferred from homology"/>
<reference evidence="5" key="3">
    <citation type="submission" date="2015-06" db="UniProtKB">
        <authorList>
            <consortium name="EnsemblMetazoa"/>
        </authorList>
    </citation>
    <scope>IDENTIFICATION</scope>
</reference>
<evidence type="ECO:0000313" key="6">
    <source>
        <dbReference type="Proteomes" id="UP000014760"/>
    </source>
</evidence>
<comment type="similarity">
    <text evidence="1">Belongs to the class-I pyridoxal-phosphate-dependent aminotransferase family.</text>
</comment>
<evidence type="ECO:0000259" key="3">
    <source>
        <dbReference type="Pfam" id="PF00155"/>
    </source>
</evidence>
<dbReference type="CDD" id="cd00609">
    <property type="entry name" value="AAT_like"/>
    <property type="match status" value="1"/>
</dbReference>
<dbReference type="GO" id="GO:0030170">
    <property type="term" value="F:pyridoxal phosphate binding"/>
    <property type="evidence" value="ECO:0007669"/>
    <property type="project" value="InterPro"/>
</dbReference>
<evidence type="ECO:0000256" key="2">
    <source>
        <dbReference type="ARBA" id="ARBA00022898"/>
    </source>
</evidence>
<dbReference type="GO" id="GO:0003824">
    <property type="term" value="F:catalytic activity"/>
    <property type="evidence" value="ECO:0007669"/>
    <property type="project" value="InterPro"/>
</dbReference>
<dbReference type="PANTHER" id="PTHR43510:SF1">
    <property type="entry name" value="AMINOTRANSFERASE FUNCTION, HYPOTHETICAL (EUROFUNG)"/>
    <property type="match status" value="1"/>
</dbReference>
<dbReference type="EMBL" id="AMQN01004882">
    <property type="status" value="NOT_ANNOTATED_CDS"/>
    <property type="molecule type" value="Genomic_DNA"/>
</dbReference>
<accession>R7V6V5</accession>
<dbReference type="InterPro" id="IPR015421">
    <property type="entry name" value="PyrdxlP-dep_Trfase_major"/>
</dbReference>
<dbReference type="EMBL" id="KB294622">
    <property type="protein sequence ID" value="ELU14294.1"/>
    <property type="molecule type" value="Genomic_DNA"/>
</dbReference>
<dbReference type="InterPro" id="IPR004838">
    <property type="entry name" value="NHTrfase_class1_PyrdxlP-BS"/>
</dbReference>
<organism evidence="4">
    <name type="scientific">Capitella teleta</name>
    <name type="common">Polychaete worm</name>
    <dbReference type="NCBI Taxonomy" id="283909"/>
    <lineage>
        <taxon>Eukaryota</taxon>
        <taxon>Metazoa</taxon>
        <taxon>Spiralia</taxon>
        <taxon>Lophotrochozoa</taxon>
        <taxon>Annelida</taxon>
        <taxon>Polychaeta</taxon>
        <taxon>Sedentaria</taxon>
        <taxon>Scolecida</taxon>
        <taxon>Capitellidae</taxon>
        <taxon>Capitella</taxon>
    </lineage>
</organism>
<name>R7V6V5_CAPTE</name>
<dbReference type="InterPro" id="IPR015424">
    <property type="entry name" value="PyrdxlP-dep_Trfase"/>
</dbReference>
<dbReference type="HOGENOM" id="CLU_1344390_0_0_1"/>
<dbReference type="EnsemblMetazoa" id="CapteT183425">
    <property type="protein sequence ID" value="CapteP183425"/>
    <property type="gene ID" value="CapteG183425"/>
</dbReference>
<dbReference type="Pfam" id="PF00155">
    <property type="entry name" value="Aminotran_1_2"/>
    <property type="match status" value="1"/>
</dbReference>
<dbReference type="STRING" id="283909.R7V6V5"/>
<dbReference type="Proteomes" id="UP000014760">
    <property type="component" value="Unassembled WGS sequence"/>
</dbReference>
<dbReference type="InterPro" id="IPR004839">
    <property type="entry name" value="Aminotransferase_I/II_large"/>
</dbReference>
<dbReference type="PANTHER" id="PTHR43510">
    <property type="entry name" value="AMINOTRANSFERASE FUNCTION, HYPOTHETICAL (EUROFUNG)"/>
    <property type="match status" value="1"/>
</dbReference>
<dbReference type="SUPFAM" id="SSF53383">
    <property type="entry name" value="PLP-dependent transferases"/>
    <property type="match status" value="1"/>
</dbReference>
<reference evidence="4 6" key="2">
    <citation type="journal article" date="2013" name="Nature">
        <title>Insights into bilaterian evolution from three spiralian genomes.</title>
        <authorList>
            <person name="Simakov O."/>
            <person name="Marletaz F."/>
            <person name="Cho S.J."/>
            <person name="Edsinger-Gonzales E."/>
            <person name="Havlak P."/>
            <person name="Hellsten U."/>
            <person name="Kuo D.H."/>
            <person name="Larsson T."/>
            <person name="Lv J."/>
            <person name="Arendt D."/>
            <person name="Savage R."/>
            <person name="Osoegawa K."/>
            <person name="de Jong P."/>
            <person name="Grimwood J."/>
            <person name="Chapman J.A."/>
            <person name="Shapiro H."/>
            <person name="Aerts A."/>
            <person name="Otillar R.P."/>
            <person name="Terry A.Y."/>
            <person name="Boore J.L."/>
            <person name="Grigoriev I.V."/>
            <person name="Lindberg D.R."/>
            <person name="Seaver E.C."/>
            <person name="Weisblat D.A."/>
            <person name="Putnam N.H."/>
            <person name="Rokhsar D.S."/>
        </authorList>
    </citation>
    <scope>NUCLEOTIDE SEQUENCE</scope>
    <source>
        <strain evidence="4 6">I ESC-2004</strain>
    </source>
</reference>
<evidence type="ECO:0000313" key="5">
    <source>
        <dbReference type="EnsemblMetazoa" id="CapteP183425"/>
    </source>
</evidence>
<gene>
    <name evidence="4" type="ORF">CAPTEDRAFT_183425</name>
</gene>